<dbReference type="InterPro" id="IPR047611">
    <property type="entry name" value="RepABC_RepC"/>
</dbReference>
<dbReference type="CDD" id="cd00090">
    <property type="entry name" value="HTH_ARSR"/>
    <property type="match status" value="1"/>
</dbReference>
<dbReference type="RefSeq" id="WP_202250069.1">
    <property type="nucleotide sequence ID" value="NZ_JAESJJ010000027.1"/>
</dbReference>
<organism evidence="5 6">
    <name type="scientific">Rhodovulum sulfidophilum</name>
    <name type="common">Rhodobacter sulfidophilus</name>
    <dbReference type="NCBI Taxonomy" id="35806"/>
    <lineage>
        <taxon>Bacteria</taxon>
        <taxon>Pseudomonadati</taxon>
        <taxon>Pseudomonadota</taxon>
        <taxon>Alphaproteobacteria</taxon>
        <taxon>Rhodobacterales</taxon>
        <taxon>Paracoccaceae</taxon>
        <taxon>Rhodovulum</taxon>
    </lineage>
</organism>
<feature type="region of interest" description="Disordered" evidence="2">
    <location>
        <begin position="242"/>
        <end position="265"/>
    </location>
</feature>
<name>A0ABS1RWH3_RHOSU</name>
<feature type="region of interest" description="Disordered" evidence="2">
    <location>
        <begin position="284"/>
        <end position="303"/>
    </location>
</feature>
<feature type="coiled-coil region" evidence="1">
    <location>
        <begin position="152"/>
        <end position="179"/>
    </location>
</feature>
<dbReference type="Pfam" id="PF03428">
    <property type="entry name" value="RP-C"/>
    <property type="match status" value="1"/>
</dbReference>
<keyword evidence="1" id="KW-0175">Coiled coil</keyword>
<dbReference type="InterPro" id="IPR036388">
    <property type="entry name" value="WH-like_DNA-bd_sf"/>
</dbReference>
<evidence type="ECO:0000259" key="4">
    <source>
        <dbReference type="Pfam" id="PF11800"/>
    </source>
</evidence>
<dbReference type="SUPFAM" id="SSF46785">
    <property type="entry name" value="Winged helix' DNA-binding domain"/>
    <property type="match status" value="1"/>
</dbReference>
<dbReference type="InterPro" id="IPR036390">
    <property type="entry name" value="WH_DNA-bd_sf"/>
</dbReference>
<evidence type="ECO:0000313" key="6">
    <source>
        <dbReference type="Proteomes" id="UP000604473"/>
    </source>
</evidence>
<keyword evidence="6" id="KW-1185">Reference proteome</keyword>
<evidence type="ECO:0000259" key="3">
    <source>
        <dbReference type="Pfam" id="PF03428"/>
    </source>
</evidence>
<dbReference type="Pfam" id="PF11800">
    <property type="entry name" value="RP-C_C"/>
    <property type="match status" value="1"/>
</dbReference>
<evidence type="ECO:0000256" key="2">
    <source>
        <dbReference type="SAM" id="MobiDB-lite"/>
    </source>
</evidence>
<evidence type="ECO:0000256" key="1">
    <source>
        <dbReference type="SAM" id="Coils"/>
    </source>
</evidence>
<accession>A0ABS1RWH3</accession>
<evidence type="ECO:0000313" key="5">
    <source>
        <dbReference type="EMBL" id="MBL3610440.1"/>
    </source>
</evidence>
<dbReference type="NCBIfam" id="NF040974">
    <property type="entry name" value="RepABC_RepC"/>
    <property type="match status" value="1"/>
</dbReference>
<dbReference type="EMBL" id="JAESJJ010000027">
    <property type="protein sequence ID" value="MBL3610440.1"/>
    <property type="molecule type" value="Genomic_DNA"/>
</dbReference>
<sequence length="425" mass="45271">MAMQVLTTTPFGQRPMTAALLDRARDAQRPASVPEFDKWELFRELCAARAAYGIGDRELTVLNALLSFHPGKVLAEADPLIVFPSNAALSERAHGMAESTLRRHLASLVAAGLIARHDSPNGKRYAARGADGGIARAFGFDLRPLLVEARRIASAAAEARAAAEALRRLREELTLLKRDTVKLTVYGRESGLPGDWTGIEVRLLDIHRQIRRRLDRAELETLKGALSGLLHEVRVLLVETENPSGSDGEIGRHYQNSNPDLNESEPCQEMAKEAGVPCSETAAITGTDPGSSPSVASIGSAGSKTPDLSAIPGGTDAPPVLPLALVLKACPDILDYASSPPRHWHELVALAGFVRGMMGISPDAWAEAERAMGAETAAITVAAILQRVSEIQSPGGYLRALSRKAAQGGFSPGPMVMALLRPMAA</sequence>
<dbReference type="InterPro" id="IPR005090">
    <property type="entry name" value="RepC_N"/>
</dbReference>
<dbReference type="NCBIfam" id="NF010396">
    <property type="entry name" value="PRK13824.1"/>
    <property type="match status" value="1"/>
</dbReference>
<dbReference type="InterPro" id="IPR021760">
    <property type="entry name" value="RepC_C"/>
</dbReference>
<feature type="domain" description="Plasmid replication protein C C-terminal" evidence="4">
    <location>
        <begin position="322"/>
        <end position="421"/>
    </location>
</feature>
<reference evidence="5 6" key="1">
    <citation type="submission" date="2021-01" db="EMBL/GenBank/DDBJ databases">
        <title>Draft genomes of Rhodovulum sulfidophilum.</title>
        <authorList>
            <person name="Guzman M.S."/>
        </authorList>
    </citation>
    <scope>NUCLEOTIDE SEQUENCE [LARGE SCALE GENOMIC DNA]</scope>
    <source>
        <strain evidence="5 6">AB35</strain>
    </source>
</reference>
<feature type="domain" description="Plasmid replication protein C N-terminal" evidence="3">
    <location>
        <begin position="14"/>
        <end position="184"/>
    </location>
</feature>
<proteinExistence type="predicted"/>
<dbReference type="InterPro" id="IPR011991">
    <property type="entry name" value="ArsR-like_HTH"/>
</dbReference>
<gene>
    <name evidence="5" type="ORF">JMM60_16890</name>
</gene>
<dbReference type="Gene3D" id="1.10.10.10">
    <property type="entry name" value="Winged helix-like DNA-binding domain superfamily/Winged helix DNA-binding domain"/>
    <property type="match status" value="1"/>
</dbReference>
<comment type="caution">
    <text evidence="5">The sequence shown here is derived from an EMBL/GenBank/DDBJ whole genome shotgun (WGS) entry which is preliminary data.</text>
</comment>
<dbReference type="Proteomes" id="UP000604473">
    <property type="component" value="Unassembled WGS sequence"/>
</dbReference>
<protein>
    <submittedName>
        <fullName evidence="5">Replication initiation protein RepC</fullName>
    </submittedName>
</protein>